<feature type="region of interest" description="Disordered" evidence="1">
    <location>
        <begin position="1"/>
        <end position="24"/>
    </location>
</feature>
<organism evidence="2 3">
    <name type="scientific">Bacillus phage Leo2</name>
    <dbReference type="NCBI Taxonomy" id="1815973"/>
    <lineage>
        <taxon>Viruses</taxon>
        <taxon>Duplodnaviria</taxon>
        <taxon>Heunggongvirae</taxon>
        <taxon>Uroviricota</taxon>
        <taxon>Caudoviricetes</taxon>
        <taxon>Ehrlichviridae</taxon>
        <taxon>Andromedavirus</taxon>
        <taxon>Andromedavirus leo2</taxon>
    </lineage>
</organism>
<name>A0A1S5QTP2_9CAUD</name>
<dbReference type="EMBL" id="KU836751">
    <property type="protein sequence ID" value="AMR60074.1"/>
    <property type="molecule type" value="Genomic_DNA"/>
</dbReference>
<evidence type="ECO:0000256" key="1">
    <source>
        <dbReference type="SAM" id="MobiDB-lite"/>
    </source>
</evidence>
<gene>
    <name evidence="2" type="ORF">LEO2_35</name>
</gene>
<sequence>MTNAWGNVNFEDDNNGGSRRDTPPFMDIKLGDNKLRILDAAPHTYSEWYAVKGNGGKGCGIPAFKEGDLLEQANRDFMAEKFKEADAKGLTEANGKKKQRSEFLKTEGYAKQPFGRRKDKAIIHVLDRSDGKVKLLDRTGGIFKQIQDLALNPEYGDPREYDITITKTDEKGKGNFQDIKYKVVAARSNTPLTDAEKAAYESAKVDLVELKTPNYTPEQALLIANGKTFSEVLGNGSETSQNVTAGSNPDYLPQDEKDSQVEPAPEVKEEKAPRQDEQADIGEELSHEEIDAMFDEE</sequence>
<evidence type="ECO:0008006" key="4">
    <source>
        <dbReference type="Google" id="ProtNLM"/>
    </source>
</evidence>
<evidence type="ECO:0000313" key="2">
    <source>
        <dbReference type="EMBL" id="AMR60074.1"/>
    </source>
</evidence>
<reference evidence="3" key="1">
    <citation type="submission" date="2016-02" db="EMBL/GenBank/DDBJ databases">
        <authorList>
            <person name="Morales N."/>
            <person name="Badran S."/>
            <person name="Schick P."/>
            <person name="Jacoby B."/>
            <person name="Reddi K."/>
            <person name="Villella W."/>
            <person name="Sanders E.R."/>
            <person name="Lorenz T.C."/>
        </authorList>
    </citation>
    <scope>NUCLEOTIDE SEQUENCE [LARGE SCALE GENOMIC DNA]</scope>
</reference>
<evidence type="ECO:0000313" key="3">
    <source>
        <dbReference type="Proteomes" id="UP000223773"/>
    </source>
</evidence>
<proteinExistence type="predicted"/>
<keyword evidence="3" id="KW-1185">Reference proteome</keyword>
<protein>
    <recommendedName>
        <fullName evidence="4">SsDNA binding protein</fullName>
    </recommendedName>
</protein>
<feature type="compositionally biased region" description="Polar residues" evidence="1">
    <location>
        <begin position="236"/>
        <end position="247"/>
    </location>
</feature>
<accession>A0A1S5QTP2</accession>
<feature type="compositionally biased region" description="Basic and acidic residues" evidence="1">
    <location>
        <begin position="254"/>
        <end position="277"/>
    </location>
</feature>
<dbReference type="Proteomes" id="UP000223773">
    <property type="component" value="Segment"/>
</dbReference>
<feature type="region of interest" description="Disordered" evidence="1">
    <location>
        <begin position="233"/>
        <end position="297"/>
    </location>
</feature>